<dbReference type="AlphaFoldDB" id="A0A4D6MPA6"/>
<name>A0A4D6MPA6_VIGUN</name>
<proteinExistence type="predicted"/>
<protein>
    <submittedName>
        <fullName evidence="2">Uncharacterized protein</fullName>
    </submittedName>
</protein>
<keyword evidence="3" id="KW-1185">Reference proteome</keyword>
<feature type="region of interest" description="Disordered" evidence="1">
    <location>
        <begin position="49"/>
        <end position="74"/>
    </location>
</feature>
<evidence type="ECO:0000313" key="2">
    <source>
        <dbReference type="EMBL" id="QCE03360.1"/>
    </source>
</evidence>
<dbReference type="Proteomes" id="UP000501690">
    <property type="component" value="Linkage Group LG8"/>
</dbReference>
<accession>A0A4D6MPA6</accession>
<evidence type="ECO:0000256" key="1">
    <source>
        <dbReference type="SAM" id="MobiDB-lite"/>
    </source>
</evidence>
<dbReference type="EMBL" id="CP039352">
    <property type="protein sequence ID" value="QCE03360.1"/>
    <property type="molecule type" value="Genomic_DNA"/>
</dbReference>
<evidence type="ECO:0000313" key="3">
    <source>
        <dbReference type="Proteomes" id="UP000501690"/>
    </source>
</evidence>
<gene>
    <name evidence="2" type="ORF">DEO72_LG8g1384</name>
</gene>
<organism evidence="2 3">
    <name type="scientific">Vigna unguiculata</name>
    <name type="common">Cowpea</name>
    <dbReference type="NCBI Taxonomy" id="3917"/>
    <lineage>
        <taxon>Eukaryota</taxon>
        <taxon>Viridiplantae</taxon>
        <taxon>Streptophyta</taxon>
        <taxon>Embryophyta</taxon>
        <taxon>Tracheophyta</taxon>
        <taxon>Spermatophyta</taxon>
        <taxon>Magnoliopsida</taxon>
        <taxon>eudicotyledons</taxon>
        <taxon>Gunneridae</taxon>
        <taxon>Pentapetalae</taxon>
        <taxon>rosids</taxon>
        <taxon>fabids</taxon>
        <taxon>Fabales</taxon>
        <taxon>Fabaceae</taxon>
        <taxon>Papilionoideae</taxon>
        <taxon>50 kb inversion clade</taxon>
        <taxon>NPAAA clade</taxon>
        <taxon>indigoferoid/millettioid clade</taxon>
        <taxon>Phaseoleae</taxon>
        <taxon>Vigna</taxon>
    </lineage>
</organism>
<sequence>MVSIGFLAQASVCRLGESNRGSPKFSARVVAQLTSLHFERGIVLLKQGGLAQPTKRPNNKGHAKKDPIGLHSRWSKPTWASHTLHMGQRRCEDLKRCIKE</sequence>
<reference evidence="2 3" key="1">
    <citation type="submission" date="2019-04" db="EMBL/GenBank/DDBJ databases">
        <title>An improved genome assembly and genetic linkage map for asparagus bean, Vigna unguiculata ssp. sesquipedialis.</title>
        <authorList>
            <person name="Xia Q."/>
            <person name="Zhang R."/>
            <person name="Dong Y."/>
        </authorList>
    </citation>
    <scope>NUCLEOTIDE SEQUENCE [LARGE SCALE GENOMIC DNA]</scope>
    <source>
        <tissue evidence="2">Leaf</tissue>
    </source>
</reference>